<proteinExistence type="predicted"/>
<feature type="compositionally biased region" description="Low complexity" evidence="1">
    <location>
        <begin position="1"/>
        <end position="10"/>
    </location>
</feature>
<evidence type="ECO:0000313" key="3">
    <source>
        <dbReference type="Proteomes" id="UP000192247"/>
    </source>
</evidence>
<feature type="compositionally biased region" description="Polar residues" evidence="1">
    <location>
        <begin position="90"/>
        <end position="104"/>
    </location>
</feature>
<dbReference type="AlphaFoldDB" id="A0A1V9XJC2"/>
<evidence type="ECO:0000256" key="1">
    <source>
        <dbReference type="SAM" id="MobiDB-lite"/>
    </source>
</evidence>
<feature type="region of interest" description="Disordered" evidence="1">
    <location>
        <begin position="90"/>
        <end position="109"/>
    </location>
</feature>
<protein>
    <submittedName>
        <fullName evidence="2">Uncharacterized protein</fullName>
    </submittedName>
</protein>
<feature type="region of interest" description="Disordered" evidence="1">
    <location>
        <begin position="1"/>
        <end position="58"/>
    </location>
</feature>
<feature type="compositionally biased region" description="Low complexity" evidence="1">
    <location>
        <begin position="34"/>
        <end position="55"/>
    </location>
</feature>
<sequence>GGTAGKSGAAGKKGGGHNGAAPAASITDRATEHATATGSTATAAGSTGSTAAAGAAGVGGGAVPSMTNAAVVGSVDTALPPTGGLLSDGQMANNSTHGKTTLDNSGLGKVDGLQMTTREATDLLNGMGGQGGMDTTDSNLGMTGTGVPAANTAPVNSTNTSNSMTTNASGMAVTGSAHMCGVGNLMSGGASHMMQTSSTGGGPVPAGNAGQMMGVGALGMDMAALMGGLDPQLGAFGK</sequence>
<dbReference type="InParanoid" id="A0A1V9XJC2"/>
<dbReference type="Proteomes" id="UP000192247">
    <property type="component" value="Unassembled WGS sequence"/>
</dbReference>
<organism evidence="2 3">
    <name type="scientific">Tropilaelaps mercedesae</name>
    <dbReference type="NCBI Taxonomy" id="418985"/>
    <lineage>
        <taxon>Eukaryota</taxon>
        <taxon>Metazoa</taxon>
        <taxon>Ecdysozoa</taxon>
        <taxon>Arthropoda</taxon>
        <taxon>Chelicerata</taxon>
        <taxon>Arachnida</taxon>
        <taxon>Acari</taxon>
        <taxon>Parasitiformes</taxon>
        <taxon>Mesostigmata</taxon>
        <taxon>Gamasina</taxon>
        <taxon>Dermanyssoidea</taxon>
        <taxon>Laelapidae</taxon>
        <taxon>Tropilaelaps</taxon>
    </lineage>
</organism>
<reference evidence="2 3" key="1">
    <citation type="journal article" date="2017" name="Gigascience">
        <title>Draft genome of the honey bee ectoparasitic mite, Tropilaelaps mercedesae, is shaped by the parasitic life history.</title>
        <authorList>
            <person name="Dong X."/>
            <person name="Armstrong S.D."/>
            <person name="Xia D."/>
            <person name="Makepeace B.L."/>
            <person name="Darby A.C."/>
            <person name="Kadowaki T."/>
        </authorList>
    </citation>
    <scope>NUCLEOTIDE SEQUENCE [LARGE SCALE GENOMIC DNA]</scope>
    <source>
        <strain evidence="2">Wuxi-XJTLU</strain>
    </source>
</reference>
<keyword evidence="3" id="KW-1185">Reference proteome</keyword>
<gene>
    <name evidence="2" type="ORF">BIW11_09663</name>
</gene>
<name>A0A1V9XJC2_9ACAR</name>
<comment type="caution">
    <text evidence="2">The sequence shown here is derived from an EMBL/GenBank/DDBJ whole genome shotgun (WGS) entry which is preliminary data.</text>
</comment>
<accession>A0A1V9XJC2</accession>
<feature type="non-terminal residue" evidence="2">
    <location>
        <position position="1"/>
    </location>
</feature>
<feature type="non-terminal residue" evidence="2">
    <location>
        <position position="238"/>
    </location>
</feature>
<evidence type="ECO:0000313" key="2">
    <source>
        <dbReference type="EMBL" id="OQR73541.1"/>
    </source>
</evidence>
<dbReference type="EMBL" id="MNPL01009749">
    <property type="protein sequence ID" value="OQR73541.1"/>
    <property type="molecule type" value="Genomic_DNA"/>
</dbReference>